<feature type="transmembrane region" description="Helical" evidence="1">
    <location>
        <begin position="43"/>
        <end position="66"/>
    </location>
</feature>
<keyword evidence="1" id="KW-0472">Membrane</keyword>
<dbReference type="RefSeq" id="XP_037220897.1">
    <property type="nucleotide sequence ID" value="XM_037362976.1"/>
</dbReference>
<reference evidence="2" key="1">
    <citation type="submission" date="2020-05" db="EMBL/GenBank/DDBJ databases">
        <title>Mycena genomes resolve the evolution of fungal bioluminescence.</title>
        <authorList>
            <person name="Tsai I.J."/>
        </authorList>
    </citation>
    <scope>NUCLEOTIDE SEQUENCE</scope>
    <source>
        <strain evidence="2">171206Taipei</strain>
    </source>
</reference>
<accession>A0A8H6SU20</accession>
<comment type="caution">
    <text evidence="2">The sequence shown here is derived from an EMBL/GenBank/DDBJ whole genome shotgun (WGS) entry which is preliminary data.</text>
</comment>
<proteinExistence type="predicted"/>
<name>A0A8H6SU20_9AGAR</name>
<protein>
    <submittedName>
        <fullName evidence="2">Uncharacterized protein</fullName>
    </submittedName>
</protein>
<dbReference type="AlphaFoldDB" id="A0A8H6SU20"/>
<dbReference type="EMBL" id="JACAZF010000005">
    <property type="protein sequence ID" value="KAF7303925.1"/>
    <property type="molecule type" value="Genomic_DNA"/>
</dbReference>
<keyword evidence="3" id="KW-1185">Reference proteome</keyword>
<dbReference type="Proteomes" id="UP000636479">
    <property type="component" value="Unassembled WGS sequence"/>
</dbReference>
<keyword evidence="1" id="KW-0812">Transmembrane</keyword>
<evidence type="ECO:0000313" key="2">
    <source>
        <dbReference type="EMBL" id="KAF7303925.1"/>
    </source>
</evidence>
<organism evidence="2 3">
    <name type="scientific">Mycena indigotica</name>
    <dbReference type="NCBI Taxonomy" id="2126181"/>
    <lineage>
        <taxon>Eukaryota</taxon>
        <taxon>Fungi</taxon>
        <taxon>Dikarya</taxon>
        <taxon>Basidiomycota</taxon>
        <taxon>Agaricomycotina</taxon>
        <taxon>Agaricomycetes</taxon>
        <taxon>Agaricomycetidae</taxon>
        <taxon>Agaricales</taxon>
        <taxon>Marasmiineae</taxon>
        <taxon>Mycenaceae</taxon>
        <taxon>Mycena</taxon>
    </lineage>
</organism>
<evidence type="ECO:0000256" key="1">
    <source>
        <dbReference type="SAM" id="Phobius"/>
    </source>
</evidence>
<gene>
    <name evidence="2" type="ORF">MIND_00623000</name>
</gene>
<keyword evidence="1" id="KW-1133">Transmembrane helix</keyword>
<evidence type="ECO:0000313" key="3">
    <source>
        <dbReference type="Proteomes" id="UP000636479"/>
    </source>
</evidence>
<dbReference type="GeneID" id="59345492"/>
<sequence>MYLGRPAPSSSAASFCAFAKNTIHSSIDTAADTARLVFSFESLLVVSLLAFLVLGVAFFMLLWSLVTEEEEDNHYYRHAESGVYHQYTGDDRWVSVPVILMPRSTPSRRKHDEKHHRH</sequence>